<dbReference type="OrthoDB" id="9808564at2"/>
<keyword evidence="3" id="KW-1185">Reference proteome</keyword>
<dbReference type="RefSeq" id="WP_099860942.1">
    <property type="nucleotide sequence ID" value="NZ_PEOG01000016.1"/>
</dbReference>
<dbReference type="PANTHER" id="PTHR42681:SF6">
    <property type="entry name" value="BLL0263 PROTEIN"/>
    <property type="match status" value="1"/>
</dbReference>
<dbReference type="SMART" id="SM00827">
    <property type="entry name" value="PKS_AT"/>
    <property type="match status" value="1"/>
</dbReference>
<evidence type="ECO:0000259" key="1">
    <source>
        <dbReference type="SMART" id="SM00827"/>
    </source>
</evidence>
<dbReference type="SUPFAM" id="SSF52151">
    <property type="entry name" value="FabD/lysophospholipase-like"/>
    <property type="match status" value="1"/>
</dbReference>
<dbReference type="EMBL" id="PEOG01000016">
    <property type="protein sequence ID" value="PIM53817.1"/>
    <property type="molecule type" value="Genomic_DNA"/>
</dbReference>
<dbReference type="InterPro" id="IPR014043">
    <property type="entry name" value="Acyl_transferase_dom"/>
</dbReference>
<proteinExistence type="predicted"/>
<dbReference type="GO" id="GO:0005829">
    <property type="term" value="C:cytosol"/>
    <property type="evidence" value="ECO:0007669"/>
    <property type="project" value="TreeGrafter"/>
</dbReference>
<name>A0A2G9CBM3_9BURK</name>
<evidence type="ECO:0000313" key="2">
    <source>
        <dbReference type="EMBL" id="PIM53817.1"/>
    </source>
</evidence>
<comment type="caution">
    <text evidence="2">The sequence shown here is derived from an EMBL/GenBank/DDBJ whole genome shotgun (WGS) entry which is preliminary data.</text>
</comment>
<dbReference type="GO" id="GO:0006633">
    <property type="term" value="P:fatty acid biosynthetic process"/>
    <property type="evidence" value="ECO:0007669"/>
    <property type="project" value="TreeGrafter"/>
</dbReference>
<dbReference type="PANTHER" id="PTHR42681">
    <property type="entry name" value="MALONYL-COA-ACYL CARRIER PROTEIN TRANSACYLASE, MITOCHONDRIAL"/>
    <property type="match status" value="1"/>
</dbReference>
<gene>
    <name evidence="2" type="ORF">CS062_07695</name>
</gene>
<organism evidence="2 3">
    <name type="scientific">Roseateles chitinivorans</name>
    <dbReference type="NCBI Taxonomy" id="2917965"/>
    <lineage>
        <taxon>Bacteria</taxon>
        <taxon>Pseudomonadati</taxon>
        <taxon>Pseudomonadota</taxon>
        <taxon>Betaproteobacteria</taxon>
        <taxon>Burkholderiales</taxon>
        <taxon>Sphaerotilaceae</taxon>
        <taxon>Roseateles</taxon>
    </lineage>
</organism>
<protein>
    <submittedName>
        <fullName evidence="2">ACP S-malonyltransferase</fullName>
    </submittedName>
</protein>
<dbReference type="InterPro" id="IPR001227">
    <property type="entry name" value="Ac_transferase_dom_sf"/>
</dbReference>
<keyword evidence="2" id="KW-0808">Transferase</keyword>
<evidence type="ECO:0000313" key="3">
    <source>
        <dbReference type="Proteomes" id="UP000231501"/>
    </source>
</evidence>
<sequence length="320" mass="33162">MSVAIVFSGQGHQHPGMLPWLRHDAVIAAMTTQLGIGDWRAALADEAWARANRHAQVLITATAVSAWAQLHAALRAASIEVDALAGYSVGEIAACAAAGVFSPERAVALAVRRAELMDAAGRSRPGGLCGVTGVGAAALDELLRDSAVTVAIRNGEESVVVGGPLGESPGQEPAATRLSDGSLDAIEAVLAGRGARCTRLAVTVASHTPLMRAAAEAFAAELTHEPLNAPSLPLFDSDGNRSWSAGQARDGLSRQIATTVRWDAVMDQIAARAPSSVLEIGGGQALARLWLQRHPATPARSADEFRTIDGVIAWIARCAT</sequence>
<dbReference type="Gene3D" id="3.30.70.250">
    <property type="entry name" value="Malonyl-CoA ACP transacylase, ACP-binding"/>
    <property type="match status" value="1"/>
</dbReference>
<dbReference type="Gene3D" id="3.40.366.10">
    <property type="entry name" value="Malonyl-Coenzyme A Acyl Carrier Protein, domain 2"/>
    <property type="match status" value="1"/>
</dbReference>
<reference evidence="2 3" key="1">
    <citation type="submission" date="2017-11" db="EMBL/GenBank/DDBJ databases">
        <title>Draft genome sequence of Mitsuaria sp. HWN-4.</title>
        <authorList>
            <person name="Gundlapally S.R."/>
        </authorList>
    </citation>
    <scope>NUCLEOTIDE SEQUENCE [LARGE SCALE GENOMIC DNA]</scope>
    <source>
        <strain evidence="2 3">HWN-4</strain>
    </source>
</reference>
<accession>A0A2G9CBM3</accession>
<dbReference type="InterPro" id="IPR016035">
    <property type="entry name" value="Acyl_Trfase/lysoPLipase"/>
</dbReference>
<dbReference type="Pfam" id="PF00698">
    <property type="entry name" value="Acyl_transf_1"/>
    <property type="match status" value="1"/>
</dbReference>
<dbReference type="InterPro" id="IPR050858">
    <property type="entry name" value="Mal-CoA-ACP_Trans/PKS_FabD"/>
</dbReference>
<dbReference type="AlphaFoldDB" id="A0A2G9CBM3"/>
<feature type="domain" description="Malonyl-CoA:ACP transacylase (MAT)" evidence="1">
    <location>
        <begin position="6"/>
        <end position="318"/>
    </location>
</feature>
<dbReference type="Proteomes" id="UP000231501">
    <property type="component" value="Unassembled WGS sequence"/>
</dbReference>
<dbReference type="GO" id="GO:0004314">
    <property type="term" value="F:[acyl-carrier-protein] S-malonyltransferase activity"/>
    <property type="evidence" value="ECO:0007669"/>
    <property type="project" value="TreeGrafter"/>
</dbReference>